<organism evidence="5 6">
    <name type="scientific">Amycolatopsis vastitatis</name>
    <dbReference type="NCBI Taxonomy" id="1905142"/>
    <lineage>
        <taxon>Bacteria</taxon>
        <taxon>Bacillati</taxon>
        <taxon>Actinomycetota</taxon>
        <taxon>Actinomycetes</taxon>
        <taxon>Pseudonocardiales</taxon>
        <taxon>Pseudonocardiaceae</taxon>
        <taxon>Amycolatopsis</taxon>
    </lineage>
</organism>
<dbReference type="GO" id="GO:0006635">
    <property type="term" value="P:fatty acid beta-oxidation"/>
    <property type="evidence" value="ECO:0007669"/>
    <property type="project" value="TreeGrafter"/>
</dbReference>
<dbReference type="GO" id="GO:0044594">
    <property type="term" value="F:17-beta-hydroxysteroid dehydrogenase (NAD+) activity"/>
    <property type="evidence" value="ECO:0007669"/>
    <property type="project" value="TreeGrafter"/>
</dbReference>
<dbReference type="GO" id="GO:0003857">
    <property type="term" value="F:(3S)-3-hydroxyacyl-CoA dehydrogenase (NAD+) activity"/>
    <property type="evidence" value="ECO:0007669"/>
    <property type="project" value="TreeGrafter"/>
</dbReference>
<protein>
    <recommendedName>
        <fullName evidence="7">MaoC-like domain-containing protein</fullName>
    </recommendedName>
</protein>
<sequence length="313" mass="33554">MGRRVTTEGAPGPTAGGRPGLPDLSKIGVWCDPRPFTVDESRLAAYAEATNDTNPDRTSGKYANPVFAVVPAWDTAFEMLKGTLDPELYSRSLHGEQDIRLSAPITAGMRLWTRAAVVRAAPASTGMTLSARALSVDDDDRPVVDQIFTMFIRGASLPAPAGEDIDQARSPAGSLTREVGGVPAARRLDADQSLRYSKASGDTEAVHLDVEVAKSFGFPDVINQGNCTFAIAAQDVMRVVCDDDVSRVRRIAVRMSSPVLLDDTLTTRIYADDTSSRIFGWETVLGDGRLCLKSGLIEVGPPPDSTFGDSTHR</sequence>
<evidence type="ECO:0000256" key="1">
    <source>
        <dbReference type="ARBA" id="ARBA00005254"/>
    </source>
</evidence>
<dbReference type="InterPro" id="IPR029069">
    <property type="entry name" value="HotDog_dom_sf"/>
</dbReference>
<evidence type="ECO:0000256" key="2">
    <source>
        <dbReference type="SAM" id="MobiDB-lite"/>
    </source>
</evidence>
<dbReference type="AlphaFoldDB" id="A0A229SPN2"/>
<feature type="domain" description="MaoC-like" evidence="3">
    <location>
        <begin position="186"/>
        <end position="271"/>
    </location>
</feature>
<dbReference type="GO" id="GO:0004300">
    <property type="term" value="F:enoyl-CoA hydratase activity"/>
    <property type="evidence" value="ECO:0007669"/>
    <property type="project" value="TreeGrafter"/>
</dbReference>
<comment type="caution">
    <text evidence="5">The sequence shown here is derived from an EMBL/GenBank/DDBJ whole genome shotgun (WGS) entry which is preliminary data.</text>
</comment>
<accession>A0A229SPN2</accession>
<dbReference type="InterPro" id="IPR039569">
    <property type="entry name" value="FAS1-like_DH_region"/>
</dbReference>
<evidence type="ECO:0008006" key="7">
    <source>
        <dbReference type="Google" id="ProtNLM"/>
    </source>
</evidence>
<dbReference type="PANTHER" id="PTHR13078:SF56">
    <property type="entry name" value="PEROXISOMAL MULTIFUNCTIONAL ENZYME TYPE 2"/>
    <property type="match status" value="1"/>
</dbReference>
<gene>
    <name evidence="5" type="ORF">CF165_40195</name>
</gene>
<proteinExistence type="inferred from homology"/>
<feature type="domain" description="FAS1-like dehydratase" evidence="4">
    <location>
        <begin position="26"/>
        <end position="145"/>
    </location>
</feature>
<evidence type="ECO:0000259" key="4">
    <source>
        <dbReference type="Pfam" id="PF13452"/>
    </source>
</evidence>
<dbReference type="Pfam" id="PF01575">
    <property type="entry name" value="MaoC_dehydratas"/>
    <property type="match status" value="1"/>
</dbReference>
<evidence type="ECO:0000313" key="6">
    <source>
        <dbReference type="Proteomes" id="UP000215199"/>
    </source>
</evidence>
<dbReference type="Proteomes" id="UP000215199">
    <property type="component" value="Unassembled WGS sequence"/>
</dbReference>
<evidence type="ECO:0000259" key="3">
    <source>
        <dbReference type="Pfam" id="PF01575"/>
    </source>
</evidence>
<keyword evidence="6" id="KW-1185">Reference proteome</keyword>
<dbReference type="Gene3D" id="3.10.129.10">
    <property type="entry name" value="Hotdog Thioesterase"/>
    <property type="match status" value="1"/>
</dbReference>
<dbReference type="InterPro" id="IPR002539">
    <property type="entry name" value="MaoC-like_dom"/>
</dbReference>
<dbReference type="SUPFAM" id="SSF54637">
    <property type="entry name" value="Thioesterase/thiol ester dehydrase-isomerase"/>
    <property type="match status" value="2"/>
</dbReference>
<feature type="region of interest" description="Disordered" evidence="2">
    <location>
        <begin position="1"/>
        <end position="24"/>
    </location>
</feature>
<dbReference type="EMBL" id="NMUL01000051">
    <property type="protein sequence ID" value="OXM61007.1"/>
    <property type="molecule type" value="Genomic_DNA"/>
</dbReference>
<comment type="similarity">
    <text evidence="1">Belongs to the enoyl-CoA hydratase/isomerase family.</text>
</comment>
<dbReference type="Pfam" id="PF13452">
    <property type="entry name" value="FAS1_DH_region"/>
    <property type="match status" value="1"/>
</dbReference>
<dbReference type="PANTHER" id="PTHR13078">
    <property type="entry name" value="PEROXISOMAL MULTIFUNCTIONAL ENZYME TYPE 2-RELATED"/>
    <property type="match status" value="1"/>
</dbReference>
<evidence type="ECO:0000313" key="5">
    <source>
        <dbReference type="EMBL" id="OXM61007.1"/>
    </source>
</evidence>
<reference evidence="6" key="1">
    <citation type="submission" date="2017-07" db="EMBL/GenBank/DDBJ databases">
        <title>Comparative genome mining reveals phylogenetic distribution patterns of secondary metabolites in Amycolatopsis.</title>
        <authorList>
            <person name="Adamek M."/>
            <person name="Alanjary M."/>
            <person name="Sales-Ortells H."/>
            <person name="Goodfellow M."/>
            <person name="Bull A.T."/>
            <person name="Kalinowski J."/>
            <person name="Ziemert N."/>
        </authorList>
    </citation>
    <scope>NUCLEOTIDE SEQUENCE [LARGE SCALE GENOMIC DNA]</scope>
    <source>
        <strain evidence="6">H5</strain>
    </source>
</reference>
<name>A0A229SPN2_9PSEU</name>